<feature type="region of interest" description="Disordered" evidence="8">
    <location>
        <begin position="191"/>
        <end position="216"/>
    </location>
</feature>
<keyword evidence="5 7" id="KW-0067">ATP-binding</keyword>
<evidence type="ECO:0000313" key="10">
    <source>
        <dbReference type="Proteomes" id="UP001500620"/>
    </source>
</evidence>
<feature type="binding site" evidence="5">
    <location>
        <position position="78"/>
    </location>
    <ligand>
        <name>AMP</name>
        <dbReference type="ChEBI" id="CHEBI:456215"/>
    </ligand>
</feature>
<comment type="subcellular location">
    <subcellularLocation>
        <location evidence="5 7">Cytoplasm</location>
    </subcellularLocation>
</comment>
<dbReference type="InterPro" id="IPR000850">
    <property type="entry name" value="Adenylat/UMP-CMP_kin"/>
</dbReference>
<dbReference type="HAMAP" id="MF_00235">
    <property type="entry name" value="Adenylate_kinase_Adk"/>
    <property type="match status" value="1"/>
</dbReference>
<proteinExistence type="inferred from homology"/>
<feature type="binding site" evidence="5">
    <location>
        <position position="113"/>
    </location>
    <ligand>
        <name>ATP</name>
        <dbReference type="ChEBI" id="CHEBI:30616"/>
    </ligand>
</feature>
<evidence type="ECO:0000256" key="5">
    <source>
        <dbReference type="HAMAP-Rule" id="MF_00235"/>
    </source>
</evidence>
<keyword evidence="10" id="KW-1185">Reference proteome</keyword>
<comment type="caution">
    <text evidence="5">Lacks conserved residue(s) required for the propagation of feature annotation.</text>
</comment>
<evidence type="ECO:0000256" key="8">
    <source>
        <dbReference type="SAM" id="MobiDB-lite"/>
    </source>
</evidence>
<comment type="caution">
    <text evidence="9">The sequence shown here is derived from an EMBL/GenBank/DDBJ whole genome shotgun (WGS) entry which is preliminary data.</text>
</comment>
<evidence type="ECO:0000256" key="6">
    <source>
        <dbReference type="RuleBase" id="RU003330"/>
    </source>
</evidence>
<organism evidence="9 10">
    <name type="scientific">Dactylosporangium darangshiense</name>
    <dbReference type="NCBI Taxonomy" id="579108"/>
    <lineage>
        <taxon>Bacteria</taxon>
        <taxon>Bacillati</taxon>
        <taxon>Actinomycetota</taxon>
        <taxon>Actinomycetes</taxon>
        <taxon>Micromonosporales</taxon>
        <taxon>Micromonosporaceae</taxon>
        <taxon>Dactylosporangium</taxon>
    </lineage>
</organism>
<evidence type="ECO:0000256" key="1">
    <source>
        <dbReference type="ARBA" id="ARBA00022679"/>
    </source>
</evidence>
<dbReference type="PRINTS" id="PR00094">
    <property type="entry name" value="ADENYLTKNASE"/>
</dbReference>
<evidence type="ECO:0000256" key="2">
    <source>
        <dbReference type="ARBA" id="ARBA00022727"/>
    </source>
</evidence>
<dbReference type="PANTHER" id="PTHR23359">
    <property type="entry name" value="NUCLEOTIDE KINASE"/>
    <property type="match status" value="1"/>
</dbReference>
<evidence type="ECO:0000256" key="4">
    <source>
        <dbReference type="ARBA" id="ARBA00022777"/>
    </source>
</evidence>
<keyword evidence="3 5" id="KW-0547">Nucleotide-binding</keyword>
<protein>
    <recommendedName>
        <fullName evidence="5 7">Adenylate kinase</fullName>
        <shortName evidence="5">AK</shortName>
        <ecNumber evidence="5 7">2.7.4.3</ecNumber>
    </recommendedName>
    <alternativeName>
        <fullName evidence="5">ATP-AMP transphosphorylase</fullName>
    </alternativeName>
    <alternativeName>
        <fullName evidence="5">ATP:AMP phosphotransferase</fullName>
    </alternativeName>
    <alternativeName>
        <fullName evidence="5">Adenylate monophosphate kinase</fullName>
    </alternativeName>
</protein>
<evidence type="ECO:0000256" key="3">
    <source>
        <dbReference type="ARBA" id="ARBA00022741"/>
    </source>
</evidence>
<evidence type="ECO:0000313" key="9">
    <source>
        <dbReference type="EMBL" id="GAA4261818.1"/>
    </source>
</evidence>
<feature type="binding site" evidence="5">
    <location>
        <position position="22"/>
    </location>
    <ligand>
        <name>AMP</name>
        <dbReference type="ChEBI" id="CHEBI:456215"/>
    </ligand>
</feature>
<feature type="binding site" evidence="5">
    <location>
        <position position="157"/>
    </location>
    <ligand>
        <name>ATP</name>
        <dbReference type="ChEBI" id="CHEBI:30616"/>
    </ligand>
</feature>
<keyword evidence="2 5" id="KW-0545">Nucleotide biosynthesis</keyword>
<dbReference type="Gene3D" id="3.40.50.300">
    <property type="entry name" value="P-loop containing nucleotide triphosphate hydrolases"/>
    <property type="match status" value="1"/>
</dbReference>
<keyword evidence="4 5" id="KW-0418">Kinase</keyword>
<dbReference type="SUPFAM" id="SSF52540">
    <property type="entry name" value="P-loop containing nucleoside triphosphate hydrolases"/>
    <property type="match status" value="1"/>
</dbReference>
<keyword evidence="1 5" id="KW-0808">Transferase</keyword>
<reference evidence="10" key="1">
    <citation type="journal article" date="2019" name="Int. J. Syst. Evol. Microbiol.">
        <title>The Global Catalogue of Microorganisms (GCM) 10K type strain sequencing project: providing services to taxonomists for standard genome sequencing and annotation.</title>
        <authorList>
            <consortium name="The Broad Institute Genomics Platform"/>
            <consortium name="The Broad Institute Genome Sequencing Center for Infectious Disease"/>
            <person name="Wu L."/>
            <person name="Ma J."/>
        </authorList>
    </citation>
    <scope>NUCLEOTIDE SEQUENCE [LARGE SCALE GENOMIC DNA]</scope>
    <source>
        <strain evidence="10">JCM 17441</strain>
    </source>
</reference>
<keyword evidence="5" id="KW-0963">Cytoplasm</keyword>
<feature type="region of interest" description="NMP" evidence="5">
    <location>
        <begin position="16"/>
        <end position="45"/>
    </location>
</feature>
<dbReference type="EMBL" id="BAABAT010000048">
    <property type="protein sequence ID" value="GAA4261818.1"/>
    <property type="molecule type" value="Genomic_DNA"/>
</dbReference>
<dbReference type="Proteomes" id="UP001500620">
    <property type="component" value="Unassembled WGS sequence"/>
</dbReference>
<dbReference type="EC" id="2.7.4.3" evidence="5 7"/>
<accession>A0ABP8DR14</accession>
<sequence>MLGAVIAAHFNIPHIAMGELLRDHVARRTDLGRAAQVHLSRGEVVPDELVLDLARRELTAARAGGEYLLEGMPRTLRQAREAYKIALHLGMTANVALHLGVDDEELIRRLVSRAALERCQDTVDVIRDWLELYHQATKPLVAWYSQRGILVRADAMRPTIQVGREIIAALEAMRPLVGHVPEQLRQPVDLTGVGAEFGPSPDSASQPGNPVIPLPSSLYERARLGADEWR</sequence>
<feature type="binding site" evidence="5">
    <location>
        <position position="118"/>
    </location>
    <ligand>
        <name>AMP</name>
        <dbReference type="ChEBI" id="CHEBI:456215"/>
    </ligand>
</feature>
<comment type="pathway">
    <text evidence="5">Purine metabolism; AMP biosynthesis via salvage pathway; AMP from ADP: step 1/1.</text>
</comment>
<dbReference type="CDD" id="cd01428">
    <property type="entry name" value="ADK"/>
    <property type="match status" value="1"/>
</dbReference>
<comment type="catalytic activity">
    <reaction evidence="5 7">
        <text>AMP + ATP = 2 ADP</text>
        <dbReference type="Rhea" id="RHEA:12973"/>
        <dbReference type="ChEBI" id="CHEBI:30616"/>
        <dbReference type="ChEBI" id="CHEBI:456215"/>
        <dbReference type="ChEBI" id="CHEBI:456216"/>
        <dbReference type="EC" id="2.7.4.3"/>
    </reaction>
</comment>
<dbReference type="Pfam" id="PF00406">
    <property type="entry name" value="ADK"/>
    <property type="match status" value="1"/>
</dbReference>
<gene>
    <name evidence="5" type="primary">adk</name>
    <name evidence="9" type="ORF">GCM10022255_095990</name>
</gene>
<comment type="similarity">
    <text evidence="5 6">Belongs to the adenylate kinase family.</text>
</comment>
<comment type="function">
    <text evidence="5">Catalyzes the reversible transfer of the terminal phosphate group between ATP and AMP. Plays an important role in cellular energy homeostasis and in adenine nucleotide metabolism.</text>
</comment>
<comment type="subunit">
    <text evidence="5 7">Monomer.</text>
</comment>
<dbReference type="InterPro" id="IPR027417">
    <property type="entry name" value="P-loop_NTPase"/>
</dbReference>
<name>A0ABP8DR14_9ACTN</name>
<evidence type="ECO:0000256" key="7">
    <source>
        <dbReference type="RuleBase" id="RU003331"/>
    </source>
</evidence>
<comment type="domain">
    <text evidence="5">Consists of three domains, a large central CORE domain and two small peripheral domains, NMPbind and LID, which undergo movements during catalysis. The LID domain closes over the site of phosphoryl transfer upon ATP binding. Assembling and dissambling the active center during each catalytic cycle provides an effective means to prevent ATP hydrolysis.</text>
</comment>